<feature type="transmembrane region" description="Helical" evidence="2">
    <location>
        <begin position="69"/>
        <end position="89"/>
    </location>
</feature>
<evidence type="ECO:0000256" key="1">
    <source>
        <dbReference type="SAM" id="MobiDB-lite"/>
    </source>
</evidence>
<feature type="compositionally biased region" description="Basic and acidic residues" evidence="1">
    <location>
        <begin position="159"/>
        <end position="203"/>
    </location>
</feature>
<evidence type="ECO:0000313" key="4">
    <source>
        <dbReference type="Proteomes" id="UP000700596"/>
    </source>
</evidence>
<dbReference type="AlphaFoldDB" id="A0A9P9IA39"/>
<keyword evidence="4" id="KW-1185">Reference proteome</keyword>
<evidence type="ECO:0000256" key="2">
    <source>
        <dbReference type="SAM" id="Phobius"/>
    </source>
</evidence>
<feature type="region of interest" description="Disordered" evidence="1">
    <location>
        <begin position="107"/>
        <end position="203"/>
    </location>
</feature>
<feature type="compositionally biased region" description="Basic and acidic residues" evidence="1">
    <location>
        <begin position="128"/>
        <end position="139"/>
    </location>
</feature>
<accession>A0A9P9IA39</accession>
<dbReference type="EMBL" id="JAGMWT010000018">
    <property type="protein sequence ID" value="KAH7113748.1"/>
    <property type="molecule type" value="Genomic_DNA"/>
</dbReference>
<name>A0A9P9IA39_9PLEO</name>
<organism evidence="3 4">
    <name type="scientific">Dendryphion nanum</name>
    <dbReference type="NCBI Taxonomy" id="256645"/>
    <lineage>
        <taxon>Eukaryota</taxon>
        <taxon>Fungi</taxon>
        <taxon>Dikarya</taxon>
        <taxon>Ascomycota</taxon>
        <taxon>Pezizomycotina</taxon>
        <taxon>Dothideomycetes</taxon>
        <taxon>Pleosporomycetidae</taxon>
        <taxon>Pleosporales</taxon>
        <taxon>Torulaceae</taxon>
        <taxon>Dendryphion</taxon>
    </lineage>
</organism>
<gene>
    <name evidence="3" type="ORF">B0J11DRAFT_139431</name>
</gene>
<keyword evidence="2" id="KW-0472">Membrane</keyword>
<sequence length="286" mass="32419">MHRMQIVLILCDHKSFVLPLQFSFPLPHHTNHIHSFKAGPFFHSLAKPYSKIPYTLCVFKFLRAANKMLGRIIIVASVALSVLAAPLPVVKEANTVARQAFVEPAFSNGKREPGNWQKRQDGQGYHTDSIDHGSAKRQDSSGGIVERGDVVMSNGAARRQVDFVDDGTDHRQKARQVDFVDDGTDHRQKARQVDFVDDGTDHRQKARQIDFVDDGTDHRQKARQVDFVDDGTDHRQKARQVDFVDDGTDHRQKSRQIDFVDDGTDHRQKSRQVDFVDVSEGDGNRQ</sequence>
<keyword evidence="2" id="KW-1133">Transmembrane helix</keyword>
<reference evidence="3" key="1">
    <citation type="journal article" date="2021" name="Nat. Commun.">
        <title>Genetic determinants of endophytism in the Arabidopsis root mycobiome.</title>
        <authorList>
            <person name="Mesny F."/>
            <person name="Miyauchi S."/>
            <person name="Thiergart T."/>
            <person name="Pickel B."/>
            <person name="Atanasova L."/>
            <person name="Karlsson M."/>
            <person name="Huettel B."/>
            <person name="Barry K.W."/>
            <person name="Haridas S."/>
            <person name="Chen C."/>
            <person name="Bauer D."/>
            <person name="Andreopoulos W."/>
            <person name="Pangilinan J."/>
            <person name="LaButti K."/>
            <person name="Riley R."/>
            <person name="Lipzen A."/>
            <person name="Clum A."/>
            <person name="Drula E."/>
            <person name="Henrissat B."/>
            <person name="Kohler A."/>
            <person name="Grigoriev I.V."/>
            <person name="Martin F.M."/>
            <person name="Hacquard S."/>
        </authorList>
    </citation>
    <scope>NUCLEOTIDE SEQUENCE</scope>
    <source>
        <strain evidence="3">MPI-CAGE-CH-0243</strain>
    </source>
</reference>
<protein>
    <submittedName>
        <fullName evidence="3">Uncharacterized protein</fullName>
    </submittedName>
</protein>
<evidence type="ECO:0000313" key="3">
    <source>
        <dbReference type="EMBL" id="KAH7113748.1"/>
    </source>
</evidence>
<comment type="caution">
    <text evidence="3">The sequence shown here is derived from an EMBL/GenBank/DDBJ whole genome shotgun (WGS) entry which is preliminary data.</text>
</comment>
<dbReference type="Proteomes" id="UP000700596">
    <property type="component" value="Unassembled WGS sequence"/>
</dbReference>
<proteinExistence type="predicted"/>
<keyword evidence="2" id="KW-0812">Transmembrane</keyword>
<feature type="compositionally biased region" description="Basic and acidic residues" evidence="1">
    <location>
        <begin position="109"/>
        <end position="121"/>
    </location>
</feature>